<feature type="compositionally biased region" description="Acidic residues" evidence="1">
    <location>
        <begin position="286"/>
        <end position="305"/>
    </location>
</feature>
<dbReference type="AlphaFoldDB" id="A0AAN6GD33"/>
<dbReference type="Proteomes" id="UP001176521">
    <property type="component" value="Unassembled WGS sequence"/>
</dbReference>
<dbReference type="InterPro" id="IPR011990">
    <property type="entry name" value="TPR-like_helical_dom_sf"/>
</dbReference>
<evidence type="ECO:0000313" key="3">
    <source>
        <dbReference type="Proteomes" id="UP001176521"/>
    </source>
</evidence>
<feature type="region of interest" description="Disordered" evidence="1">
    <location>
        <begin position="1"/>
        <end position="32"/>
    </location>
</feature>
<reference evidence="2" key="1">
    <citation type="journal article" date="2023" name="PhytoFront">
        <title>Draft Genome Resources of Seven Strains of Tilletia horrida, Causal Agent of Kernel Smut of Rice.</title>
        <authorList>
            <person name="Khanal S."/>
            <person name="Antony Babu S."/>
            <person name="Zhou X.G."/>
        </authorList>
    </citation>
    <scope>NUCLEOTIDE SEQUENCE</scope>
    <source>
        <strain evidence="2">TX3</strain>
    </source>
</reference>
<keyword evidence="3" id="KW-1185">Reference proteome</keyword>
<feature type="region of interest" description="Disordered" evidence="1">
    <location>
        <begin position="268"/>
        <end position="316"/>
    </location>
</feature>
<name>A0AAN6GD33_9BASI</name>
<sequence>MATTAALQDRHPVQDTDDASDDTDACSISSNPDRPAWAAPIYDLPWHQVLELPEADATRRQMEKMQPALRLACAPVRNSIRDLMLAAELTLVHKYLRRDVLALCTRVLTFFDDLLQAGLGSASFVSPGTVIHFVLQVLAIRLAQLMNVLCRSLHRWDESYARRKLRPARYHIQKAQGDIKTIVSDARKTLGLVSKPYRIAYGDFYLPYIHPFAQPSLPAAFADQLLSLRIAFLDSDLKFERRPTFPDALFYTRLYTCLRNISISRPYPPERASSASQDGYSSSDEGSSDGDFDQHESDEEDDDNGSDIPDQIQNPPEFQINPDTYLDFVLMELDPHRLAFLNIEELGLWRRLATMRTDEIAARQRNGWDPLDEFNSHQLLAMLIIETCKMECFESAAIFVELLVIHYRFQLAQEPGHFLKKADLCSALALFSVVLSRCDDRRRPEGVKVIEEAQSLFSTLRDAPLPTGQFDAMTATFSVLHGHALFNEGSNEGIGHRPLWDVRKALRSACGGLEGLQAFHAKHPTSKMLLAAVARAAHSAANIGLHLLKVTEAQQDAHMRCIKEFELDVPKPPYRQKRPFPPFPFYKGWCAATLEPAEQFYIHAKMGDFSLGTVDDFERMAAIAVDAYRELVAHHPEQIQELDLSEWRVYEPLLAQALHLRAELLDLRPTEAIPCAEEAIEIYTRLSESFPSYFDPPLAQLYRDHLARHLYAENDLPRARAALEQAIHYRALEREEWMDTRVLVDLRVTRAMVCAQLERYDDALDELDTAEEEANRDERDGAIMQRPRARIAALRAFCLWMQGDAAVALTKLEEVQRPIEARAEKRWARARAWQNGDEGESAAAAAAASQDPDEILFLGWLGGARAAAAAACPGGHSEEMEHARREVEEVVRQARELRKVEFDDDEDGVSAELVVKEALVPLPRVLTHLLVLLAAICAQMGEEHKEAAMKSVEEALALSGEDHTACDLSTLKTAMLLRRRLCGVDADVEEGREREALAPVGSGDVASEDRSALRGFLAQLGFSRTA</sequence>
<gene>
    <name evidence="2" type="ORF">OC842_002459</name>
</gene>
<feature type="compositionally biased region" description="Low complexity" evidence="1">
    <location>
        <begin position="272"/>
        <end position="285"/>
    </location>
</feature>
<protein>
    <submittedName>
        <fullName evidence="2">Uncharacterized protein</fullName>
    </submittedName>
</protein>
<dbReference type="Gene3D" id="1.25.40.10">
    <property type="entry name" value="Tetratricopeptide repeat domain"/>
    <property type="match status" value="1"/>
</dbReference>
<comment type="caution">
    <text evidence="2">The sequence shown here is derived from an EMBL/GenBank/DDBJ whole genome shotgun (WGS) entry which is preliminary data.</text>
</comment>
<organism evidence="2 3">
    <name type="scientific">Tilletia horrida</name>
    <dbReference type="NCBI Taxonomy" id="155126"/>
    <lineage>
        <taxon>Eukaryota</taxon>
        <taxon>Fungi</taxon>
        <taxon>Dikarya</taxon>
        <taxon>Basidiomycota</taxon>
        <taxon>Ustilaginomycotina</taxon>
        <taxon>Exobasidiomycetes</taxon>
        <taxon>Tilletiales</taxon>
        <taxon>Tilletiaceae</taxon>
        <taxon>Tilletia</taxon>
    </lineage>
</organism>
<dbReference type="SUPFAM" id="SSF48452">
    <property type="entry name" value="TPR-like"/>
    <property type="match status" value="1"/>
</dbReference>
<accession>A0AAN6GD33</accession>
<dbReference type="EMBL" id="JAPDMQ010000105">
    <property type="protein sequence ID" value="KAK0534982.1"/>
    <property type="molecule type" value="Genomic_DNA"/>
</dbReference>
<feature type="compositionally biased region" description="Acidic residues" evidence="1">
    <location>
        <begin position="15"/>
        <end position="24"/>
    </location>
</feature>
<evidence type="ECO:0000256" key="1">
    <source>
        <dbReference type="SAM" id="MobiDB-lite"/>
    </source>
</evidence>
<proteinExistence type="predicted"/>
<evidence type="ECO:0000313" key="2">
    <source>
        <dbReference type="EMBL" id="KAK0534982.1"/>
    </source>
</evidence>